<dbReference type="InterPro" id="IPR045139">
    <property type="entry name" value="Aladin"/>
</dbReference>
<evidence type="ECO:0000313" key="1">
    <source>
        <dbReference type="EMBL" id="KAI8042714.1"/>
    </source>
</evidence>
<accession>A0A9P9YT65</accession>
<dbReference type="GO" id="GO:0006913">
    <property type="term" value="P:nucleocytoplasmic transport"/>
    <property type="evidence" value="ECO:0007669"/>
    <property type="project" value="TreeGrafter"/>
</dbReference>
<dbReference type="SMART" id="SM00320">
    <property type="entry name" value="WD40"/>
    <property type="match status" value="2"/>
</dbReference>
<dbReference type="EMBL" id="JAMKOV010000002">
    <property type="protein sequence ID" value="KAI8042714.1"/>
    <property type="molecule type" value="Genomic_DNA"/>
</dbReference>
<keyword evidence="2" id="KW-1185">Reference proteome</keyword>
<sequence length="340" mass="38287">MALLTNQDKVMLHDEMNCSPTSLQSCQQKDITCATFRPWSEGCELAVGCAAGICLWQQSGRSKVDHKIRHMMGSHHMRILEDEGHTYVTSLQWNEDGTILISAALGSSHIILWEPDCRQKIRLIPSPDALSGFSLLRYSPNFQVLFCVSCETGASFCQLNRSKWKSEQILNQSRIQTAVWTTCSSYLLFVRQGSTRVYSCTNNAEATVFLCPKPVWSIELVVDLRDVTICSGQQRHCGEPQTFAMDPLGLYMAVIFKEQPFVLLCLLVMTRTFPLRLLPLNFIDCDVEDQQYPTCAGFGISTKADPQTRCLVIAWNAGHVQRRVITANCLQQAKVIHNIM</sequence>
<dbReference type="AlphaFoldDB" id="A0A9P9YT65"/>
<dbReference type="InterPro" id="IPR036322">
    <property type="entry name" value="WD40_repeat_dom_sf"/>
</dbReference>
<dbReference type="PANTHER" id="PTHR14494:SF0">
    <property type="entry name" value="ALADIN"/>
    <property type="match status" value="1"/>
</dbReference>
<comment type="caution">
    <text evidence="1">The sequence shown here is derived from an EMBL/GenBank/DDBJ whole genome shotgun (WGS) entry which is preliminary data.</text>
</comment>
<dbReference type="PANTHER" id="PTHR14494">
    <property type="entry name" value="ALADIN/ADRACALIN/AAAS"/>
    <property type="match status" value="1"/>
</dbReference>
<reference evidence="1" key="1">
    <citation type="journal article" date="2023" name="Genome Biol. Evol.">
        <title>Long-read-based Genome Assembly of Drosophila gunungcola Reveals Fewer Chemosensory Genes in Flower-breeding Species.</title>
        <authorList>
            <person name="Negi A."/>
            <person name="Liao B.Y."/>
            <person name="Yeh S.D."/>
        </authorList>
    </citation>
    <scope>NUCLEOTIDE SEQUENCE</scope>
    <source>
        <strain evidence="1">Sukarami</strain>
    </source>
</reference>
<dbReference type="SUPFAM" id="SSF50978">
    <property type="entry name" value="WD40 repeat-like"/>
    <property type="match status" value="1"/>
</dbReference>
<dbReference type="GO" id="GO:0005643">
    <property type="term" value="C:nuclear pore"/>
    <property type="evidence" value="ECO:0007669"/>
    <property type="project" value="TreeGrafter"/>
</dbReference>
<proteinExistence type="predicted"/>
<evidence type="ECO:0008006" key="3">
    <source>
        <dbReference type="Google" id="ProtNLM"/>
    </source>
</evidence>
<protein>
    <recommendedName>
        <fullName evidence="3">Aladin</fullName>
    </recommendedName>
</protein>
<evidence type="ECO:0000313" key="2">
    <source>
        <dbReference type="Proteomes" id="UP001059596"/>
    </source>
</evidence>
<name>A0A9P9YT65_9MUSC</name>
<dbReference type="Proteomes" id="UP001059596">
    <property type="component" value="Unassembled WGS sequence"/>
</dbReference>
<dbReference type="Gene3D" id="2.130.10.10">
    <property type="entry name" value="YVTN repeat-like/Quinoprotein amine dehydrogenase"/>
    <property type="match status" value="1"/>
</dbReference>
<organism evidence="1 2">
    <name type="scientific">Drosophila gunungcola</name>
    <name type="common">fruit fly</name>
    <dbReference type="NCBI Taxonomy" id="103775"/>
    <lineage>
        <taxon>Eukaryota</taxon>
        <taxon>Metazoa</taxon>
        <taxon>Ecdysozoa</taxon>
        <taxon>Arthropoda</taxon>
        <taxon>Hexapoda</taxon>
        <taxon>Insecta</taxon>
        <taxon>Pterygota</taxon>
        <taxon>Neoptera</taxon>
        <taxon>Endopterygota</taxon>
        <taxon>Diptera</taxon>
        <taxon>Brachycera</taxon>
        <taxon>Muscomorpha</taxon>
        <taxon>Ephydroidea</taxon>
        <taxon>Drosophilidae</taxon>
        <taxon>Drosophila</taxon>
        <taxon>Sophophora</taxon>
    </lineage>
</organism>
<dbReference type="InterPro" id="IPR001680">
    <property type="entry name" value="WD40_rpt"/>
</dbReference>
<dbReference type="InterPro" id="IPR015943">
    <property type="entry name" value="WD40/YVTN_repeat-like_dom_sf"/>
</dbReference>
<gene>
    <name evidence="1" type="ORF">M5D96_004031</name>
</gene>